<keyword evidence="6 12" id="KW-0028">Amino-acid biosynthesis</keyword>
<keyword evidence="7 12" id="KW-0220">Diaminopimelate biosynthesis</keyword>
<accession>A0A848NCI4</accession>
<keyword evidence="9 12" id="KW-0456">Lyase</keyword>
<dbReference type="RefSeq" id="WP_116522227.1">
    <property type="nucleotide sequence ID" value="NZ_JABBZE010000001.1"/>
</dbReference>
<evidence type="ECO:0000256" key="12">
    <source>
        <dbReference type="HAMAP-Rule" id="MF_00418"/>
    </source>
</evidence>
<dbReference type="PANTHER" id="PTHR12128">
    <property type="entry name" value="DIHYDRODIPICOLINATE SYNTHASE"/>
    <property type="match status" value="1"/>
</dbReference>
<dbReference type="GO" id="GO:0008840">
    <property type="term" value="F:4-hydroxy-tetrahydrodipicolinate synthase activity"/>
    <property type="evidence" value="ECO:0007669"/>
    <property type="project" value="UniProtKB-UniRule"/>
</dbReference>
<feature type="binding site" evidence="12 15">
    <location>
        <position position="206"/>
    </location>
    <ligand>
        <name>pyruvate</name>
        <dbReference type="ChEBI" id="CHEBI:15361"/>
    </ligand>
</feature>
<dbReference type="GO" id="GO:0005737">
    <property type="term" value="C:cytoplasm"/>
    <property type="evidence" value="ECO:0007669"/>
    <property type="project" value="UniProtKB-SubCell"/>
</dbReference>
<dbReference type="PRINTS" id="PR00146">
    <property type="entry name" value="DHPICSNTHASE"/>
</dbReference>
<dbReference type="PANTHER" id="PTHR12128:SF66">
    <property type="entry name" value="4-HYDROXY-2-OXOGLUTARATE ALDOLASE, MITOCHONDRIAL"/>
    <property type="match status" value="1"/>
</dbReference>
<evidence type="ECO:0000256" key="9">
    <source>
        <dbReference type="ARBA" id="ARBA00023239"/>
    </source>
</evidence>
<dbReference type="Gene3D" id="3.20.20.70">
    <property type="entry name" value="Aldolase class I"/>
    <property type="match status" value="1"/>
</dbReference>
<dbReference type="InterPro" id="IPR013785">
    <property type="entry name" value="Aldolase_TIM"/>
</dbReference>
<comment type="catalytic activity">
    <reaction evidence="11 12">
        <text>L-aspartate 4-semialdehyde + pyruvate = (2S,4S)-4-hydroxy-2,3,4,5-tetrahydrodipicolinate + H2O + H(+)</text>
        <dbReference type="Rhea" id="RHEA:34171"/>
        <dbReference type="ChEBI" id="CHEBI:15361"/>
        <dbReference type="ChEBI" id="CHEBI:15377"/>
        <dbReference type="ChEBI" id="CHEBI:15378"/>
        <dbReference type="ChEBI" id="CHEBI:67139"/>
        <dbReference type="ChEBI" id="CHEBI:537519"/>
        <dbReference type="EC" id="4.3.3.7"/>
    </reaction>
</comment>
<evidence type="ECO:0000256" key="3">
    <source>
        <dbReference type="ARBA" id="ARBA00007592"/>
    </source>
</evidence>
<dbReference type="NCBIfam" id="TIGR00674">
    <property type="entry name" value="dapA"/>
    <property type="match status" value="1"/>
</dbReference>
<dbReference type="SMART" id="SM01130">
    <property type="entry name" value="DHDPS"/>
    <property type="match status" value="1"/>
</dbReference>
<evidence type="ECO:0000256" key="10">
    <source>
        <dbReference type="ARBA" id="ARBA00023270"/>
    </source>
</evidence>
<organism evidence="16 17">
    <name type="scientific">Achromobacter ruhlandii</name>
    <dbReference type="NCBI Taxonomy" id="72557"/>
    <lineage>
        <taxon>Bacteria</taxon>
        <taxon>Pseudomonadati</taxon>
        <taxon>Pseudomonadota</taxon>
        <taxon>Betaproteobacteria</taxon>
        <taxon>Burkholderiales</taxon>
        <taxon>Alcaligenaceae</taxon>
        <taxon>Achromobacter</taxon>
    </lineage>
</organism>
<evidence type="ECO:0000313" key="17">
    <source>
        <dbReference type="Proteomes" id="UP000542405"/>
    </source>
</evidence>
<dbReference type="EC" id="4.3.3.7" evidence="4 12"/>
<dbReference type="CDD" id="cd00950">
    <property type="entry name" value="DHDPS"/>
    <property type="match status" value="1"/>
</dbReference>
<evidence type="ECO:0000256" key="14">
    <source>
        <dbReference type="PIRSR" id="PIRSR001365-1"/>
    </source>
</evidence>
<keyword evidence="5 12" id="KW-0963">Cytoplasm</keyword>
<evidence type="ECO:0000256" key="15">
    <source>
        <dbReference type="PIRSR" id="PIRSR001365-2"/>
    </source>
</evidence>
<protein>
    <recommendedName>
        <fullName evidence="4 12">4-hydroxy-tetrahydrodipicolinate synthase</fullName>
        <shortName evidence="12">HTPA synthase</shortName>
        <ecNumber evidence="4 12">4.3.3.7</ecNumber>
    </recommendedName>
</protein>
<keyword evidence="10 12" id="KW-0704">Schiff base</keyword>
<comment type="caution">
    <text evidence="12">Was originally thought to be a dihydrodipicolinate synthase (DHDPS), catalyzing the condensation of (S)-aspartate-beta-semialdehyde [(S)-ASA] and pyruvate to dihydrodipicolinate (DHDP). However, it was shown in E.coli that the product of the enzymatic reaction is not dihydrodipicolinate but in fact (4S)-4-hydroxy-2,3,4,5-tetrahydro-(2S)-dipicolinic acid (HTPA), and that the consecutive dehydration reaction leading to DHDP is not spontaneous but catalyzed by DapB.</text>
</comment>
<sequence length="297" mass="31362">MTLSAHGIYTALVTPFTKADTFDEPAFRKLIDFQIESGISGLLVVGGAGEYVSLTPSERKRVVEIAVEHVKGRVPVVVGALSPGTREVQDVVRHAADAGADAALVLPPYYVKTTAAGIFEHFSRVADTAPISIVAYNNPGRTGVNLDISVLEKIATLPSVVALKECERDLAVVAAKIRALGQRMDVLSGDDDLGFPTFLLGSPGGIFMSSNIIPAEHVELFNTVAQENVTHARSIHYAILPLIEALYTANHPAPLKDAMALIGHPVGPARSPLQGASAETLDRVAAALEHISASIHA</sequence>
<dbReference type="Proteomes" id="UP000542405">
    <property type="component" value="Unassembled WGS sequence"/>
</dbReference>
<dbReference type="HAMAP" id="MF_00418">
    <property type="entry name" value="DapA"/>
    <property type="match status" value="1"/>
</dbReference>
<evidence type="ECO:0000256" key="5">
    <source>
        <dbReference type="ARBA" id="ARBA00022490"/>
    </source>
</evidence>
<comment type="subcellular location">
    <subcellularLocation>
        <location evidence="12">Cytoplasm</location>
    </subcellularLocation>
</comment>
<name>A0A848NCI4_9BURK</name>
<dbReference type="InterPro" id="IPR002220">
    <property type="entry name" value="DapA-like"/>
</dbReference>
<evidence type="ECO:0000256" key="8">
    <source>
        <dbReference type="ARBA" id="ARBA00023154"/>
    </source>
</evidence>
<evidence type="ECO:0000256" key="6">
    <source>
        <dbReference type="ARBA" id="ARBA00022605"/>
    </source>
</evidence>
<keyword evidence="8 12" id="KW-0457">Lysine biosynthesis</keyword>
<comment type="function">
    <text evidence="1 12">Catalyzes the condensation of (S)-aspartate-beta-semialdehyde [(S)-ASA] and pyruvate to 4-hydroxy-tetrahydrodipicolinate (HTPA).</text>
</comment>
<gene>
    <name evidence="12 16" type="primary">dapA</name>
    <name evidence="16" type="ORF">HGQ98_00160</name>
</gene>
<evidence type="ECO:0000313" key="16">
    <source>
        <dbReference type="EMBL" id="NMU88303.1"/>
    </source>
</evidence>
<dbReference type="GO" id="GO:0009089">
    <property type="term" value="P:lysine biosynthetic process via diaminopimelate"/>
    <property type="evidence" value="ECO:0007669"/>
    <property type="project" value="UniProtKB-UniRule"/>
</dbReference>
<dbReference type="PIRSF" id="PIRSF001365">
    <property type="entry name" value="DHDPS"/>
    <property type="match status" value="1"/>
</dbReference>
<evidence type="ECO:0000256" key="1">
    <source>
        <dbReference type="ARBA" id="ARBA00003294"/>
    </source>
</evidence>
<comment type="caution">
    <text evidence="16">The sequence shown here is derived from an EMBL/GenBank/DDBJ whole genome shotgun (WGS) entry which is preliminary data.</text>
</comment>
<comment type="similarity">
    <text evidence="3 12 13">Belongs to the DapA family.</text>
</comment>
<evidence type="ECO:0000256" key="11">
    <source>
        <dbReference type="ARBA" id="ARBA00047836"/>
    </source>
</evidence>
<dbReference type="PROSITE" id="PS00666">
    <property type="entry name" value="DHDPS_2"/>
    <property type="match status" value="1"/>
</dbReference>
<evidence type="ECO:0000256" key="2">
    <source>
        <dbReference type="ARBA" id="ARBA00005120"/>
    </source>
</evidence>
<dbReference type="SUPFAM" id="SSF51569">
    <property type="entry name" value="Aldolase"/>
    <property type="match status" value="1"/>
</dbReference>
<reference evidence="16 17" key="1">
    <citation type="submission" date="2020-04" db="EMBL/GenBank/DDBJ databases">
        <title>Achromobacter ruhlandii genome sequencing and assembly.</title>
        <authorList>
            <person name="Martins R.C.R."/>
            <person name="Perdigao-Neto L.V."/>
            <person name="Levin A.S.S."/>
            <person name="Costa S.F."/>
        </authorList>
    </citation>
    <scope>NUCLEOTIDE SEQUENCE [LARGE SCALE GENOMIC DNA]</scope>
    <source>
        <strain evidence="16 17">9035ralo</strain>
    </source>
</reference>
<dbReference type="GO" id="GO:0019877">
    <property type="term" value="P:diaminopimelate biosynthetic process"/>
    <property type="evidence" value="ECO:0007669"/>
    <property type="project" value="UniProtKB-UniRule"/>
</dbReference>
<comment type="subunit">
    <text evidence="12">Homotetramer; dimer of dimers.</text>
</comment>
<feature type="active site" description="Proton donor/acceptor" evidence="12 14">
    <location>
        <position position="136"/>
    </location>
</feature>
<comment type="caution">
    <text evidence="12">Lacks conserved residue(s) required for the propagation of feature annotation.</text>
</comment>
<comment type="pathway">
    <text evidence="2 12">Amino-acid biosynthesis; L-lysine biosynthesis via DAP pathway; (S)-tetrahydrodipicolinate from L-aspartate: step 3/4.</text>
</comment>
<dbReference type="InterPro" id="IPR020625">
    <property type="entry name" value="Schiff_base-form_aldolases_AS"/>
</dbReference>
<proteinExistence type="inferred from homology"/>
<dbReference type="EMBL" id="JABBZE010000001">
    <property type="protein sequence ID" value="NMU88303.1"/>
    <property type="molecule type" value="Genomic_DNA"/>
</dbReference>
<dbReference type="UniPathway" id="UPA00034">
    <property type="reaction ID" value="UER00017"/>
</dbReference>
<dbReference type="AlphaFoldDB" id="A0A848NCI4"/>
<evidence type="ECO:0000256" key="7">
    <source>
        <dbReference type="ARBA" id="ARBA00022915"/>
    </source>
</evidence>
<feature type="site" description="Part of a proton relay during catalysis" evidence="12">
    <location>
        <position position="110"/>
    </location>
</feature>
<dbReference type="InterPro" id="IPR005263">
    <property type="entry name" value="DapA"/>
</dbReference>
<evidence type="ECO:0000256" key="13">
    <source>
        <dbReference type="PIRNR" id="PIRNR001365"/>
    </source>
</evidence>
<feature type="active site" description="Schiff-base intermediate with substrate" evidence="12 14">
    <location>
        <position position="164"/>
    </location>
</feature>
<dbReference type="Pfam" id="PF00701">
    <property type="entry name" value="DHDPS"/>
    <property type="match status" value="1"/>
</dbReference>
<evidence type="ECO:0000256" key="4">
    <source>
        <dbReference type="ARBA" id="ARBA00012086"/>
    </source>
</evidence>